<evidence type="ECO:0000313" key="3">
    <source>
        <dbReference type="Proteomes" id="UP001170310"/>
    </source>
</evidence>
<comment type="caution">
    <text evidence="2">The sequence shown here is derived from an EMBL/GenBank/DDBJ whole genome shotgun (WGS) entry which is preliminary data.</text>
</comment>
<evidence type="ECO:0000313" key="2">
    <source>
        <dbReference type="EMBL" id="MDO6575231.1"/>
    </source>
</evidence>
<dbReference type="InterPro" id="IPR038404">
    <property type="entry name" value="TRAP_DctP_sf"/>
</dbReference>
<dbReference type="Gene3D" id="3.40.190.170">
    <property type="entry name" value="Bacterial extracellular solute-binding protein, family 7"/>
    <property type="match status" value="1"/>
</dbReference>
<organism evidence="2 3">
    <name type="scientific">Staphylococcus pasteuri_A</name>
    <dbReference type="NCBI Taxonomy" id="3062664"/>
    <lineage>
        <taxon>Bacteria</taxon>
        <taxon>Bacillati</taxon>
        <taxon>Bacillota</taxon>
        <taxon>Bacilli</taxon>
        <taxon>Bacillales</taxon>
        <taxon>Staphylococcaceae</taxon>
        <taxon>Staphylococcus</taxon>
    </lineage>
</organism>
<dbReference type="AlphaFoldDB" id="A0AAW7YWZ6"/>
<proteinExistence type="predicted"/>
<sequence>MAAEGKVYKLKLAESWPTKFPLLDTGVQRFAKMAEEMSDGRFQIRVDSANKHKAALGVFDLVK</sequence>
<accession>A0AAW7YWZ6</accession>
<name>A0AAW7YWZ6_9STAP</name>
<protein>
    <submittedName>
        <fullName evidence="2">Uncharacterized protein</fullName>
    </submittedName>
</protein>
<dbReference type="GO" id="GO:0055085">
    <property type="term" value="P:transmembrane transport"/>
    <property type="evidence" value="ECO:0007669"/>
    <property type="project" value="InterPro"/>
</dbReference>
<dbReference type="EMBL" id="JAUOQO010000377">
    <property type="protein sequence ID" value="MDO6575231.1"/>
    <property type="molecule type" value="Genomic_DNA"/>
</dbReference>
<keyword evidence="1" id="KW-0732">Signal</keyword>
<dbReference type="Pfam" id="PF03480">
    <property type="entry name" value="DctP"/>
    <property type="match status" value="1"/>
</dbReference>
<gene>
    <name evidence="2" type="ORF">Q4528_14035</name>
</gene>
<keyword evidence="3" id="KW-1185">Reference proteome</keyword>
<evidence type="ECO:0000256" key="1">
    <source>
        <dbReference type="ARBA" id="ARBA00022729"/>
    </source>
</evidence>
<reference evidence="2" key="1">
    <citation type="submission" date="2023-07" db="EMBL/GenBank/DDBJ databases">
        <title>Genome content predicts the carbon catabolic preferences of heterotrophic bacteria.</title>
        <authorList>
            <person name="Gralka M."/>
        </authorList>
    </citation>
    <scope>NUCLEOTIDE SEQUENCE</scope>
    <source>
        <strain evidence="2">E2R20</strain>
    </source>
</reference>
<dbReference type="Proteomes" id="UP001170310">
    <property type="component" value="Unassembled WGS sequence"/>
</dbReference>
<dbReference type="InterPro" id="IPR018389">
    <property type="entry name" value="DctP_fam"/>
</dbReference>
<feature type="non-terminal residue" evidence="2">
    <location>
        <position position="63"/>
    </location>
</feature>